<keyword evidence="4 7" id="KW-0378">Hydrolase</keyword>
<feature type="domain" description="CMP/dCMP-type deaminase" evidence="8">
    <location>
        <begin position="1"/>
        <end position="117"/>
    </location>
</feature>
<evidence type="ECO:0000313" key="10">
    <source>
        <dbReference type="Proteomes" id="UP000254777"/>
    </source>
</evidence>
<gene>
    <name evidence="7 9" type="primary">tadA</name>
    <name evidence="9" type="ORF">NCTC11088_00728</name>
</gene>
<keyword evidence="5 7" id="KW-0862">Zinc</keyword>
<feature type="binding site" evidence="7">
    <location>
        <position position="79"/>
    </location>
    <ligand>
        <name>Zn(2+)</name>
        <dbReference type="ChEBI" id="CHEBI:29105"/>
        <note>catalytic</note>
    </ligand>
</feature>
<comment type="function">
    <text evidence="7">Catalyzes the deamination of adenosine to inosine at the wobble position 34 of tRNA(Arg2).</text>
</comment>
<sequence>MNFLDEAINLALKSIEHGDIPVGAIVVKDNKIVGRGYNQKEKKADASAHAELLALQDAAKNLGTYHLEDCEIYSTLEPCCMCAGAIVNFRIKKVYIGTRNPRFGCCGSNLNLLDSVLNHTTEVEFLDDAKCSKIISEFFKGLRKDK</sequence>
<feature type="binding site" evidence="7">
    <location>
        <position position="82"/>
    </location>
    <ligand>
        <name>Zn(2+)</name>
        <dbReference type="ChEBI" id="CHEBI:29105"/>
        <note>catalytic</note>
    </ligand>
</feature>
<dbReference type="AlphaFoldDB" id="A0A379DAD1"/>
<comment type="catalytic activity">
    <reaction evidence="6 7">
        <text>adenosine(34) in tRNA + H2O + H(+) = inosine(34) in tRNA + NH4(+)</text>
        <dbReference type="Rhea" id="RHEA:43168"/>
        <dbReference type="Rhea" id="RHEA-COMP:10373"/>
        <dbReference type="Rhea" id="RHEA-COMP:10374"/>
        <dbReference type="ChEBI" id="CHEBI:15377"/>
        <dbReference type="ChEBI" id="CHEBI:15378"/>
        <dbReference type="ChEBI" id="CHEBI:28938"/>
        <dbReference type="ChEBI" id="CHEBI:74411"/>
        <dbReference type="ChEBI" id="CHEBI:82852"/>
        <dbReference type="EC" id="3.5.4.33"/>
    </reaction>
</comment>
<dbReference type="HAMAP" id="MF_00972">
    <property type="entry name" value="tRNA_aden_deaminase"/>
    <property type="match status" value="1"/>
</dbReference>
<dbReference type="RefSeq" id="WP_115312016.1">
    <property type="nucleotide sequence ID" value="NZ_UGTH01000001.1"/>
</dbReference>
<dbReference type="InterPro" id="IPR002125">
    <property type="entry name" value="CMP_dCMP_dom"/>
</dbReference>
<dbReference type="GO" id="GO:0008270">
    <property type="term" value="F:zinc ion binding"/>
    <property type="evidence" value="ECO:0007669"/>
    <property type="project" value="UniProtKB-UniRule"/>
</dbReference>
<dbReference type="PANTHER" id="PTHR11079">
    <property type="entry name" value="CYTOSINE DEAMINASE FAMILY MEMBER"/>
    <property type="match status" value="1"/>
</dbReference>
<comment type="cofactor">
    <cofactor evidence="7">
        <name>Zn(2+)</name>
        <dbReference type="ChEBI" id="CHEBI:29105"/>
    </cofactor>
    <text evidence="7">Binds 1 zinc ion per subunit.</text>
</comment>
<organism evidence="9 10">
    <name type="scientific">Peptoniphilus indolicus</name>
    <dbReference type="NCBI Taxonomy" id="33030"/>
    <lineage>
        <taxon>Bacteria</taxon>
        <taxon>Bacillati</taxon>
        <taxon>Bacillota</taxon>
        <taxon>Tissierellia</taxon>
        <taxon>Tissierellales</taxon>
        <taxon>Peptoniphilaceae</taxon>
        <taxon>Peptoniphilus</taxon>
    </lineage>
</organism>
<dbReference type="CDD" id="cd01285">
    <property type="entry name" value="nucleoside_deaminase"/>
    <property type="match status" value="1"/>
</dbReference>
<dbReference type="GO" id="GO:0052717">
    <property type="term" value="F:tRNA-specific adenosine-34 deaminase activity"/>
    <property type="evidence" value="ECO:0007669"/>
    <property type="project" value="UniProtKB-UniRule"/>
</dbReference>
<accession>A0A379DAD1</accession>
<evidence type="ECO:0000256" key="5">
    <source>
        <dbReference type="ARBA" id="ARBA00022833"/>
    </source>
</evidence>
<dbReference type="PANTHER" id="PTHR11079:SF162">
    <property type="entry name" value="RIBOFLAVIN BIOSYNTHESIS PROTEIN PYRD, CHLOROPLASTIC"/>
    <property type="match status" value="1"/>
</dbReference>
<name>A0A379DAD1_9FIRM</name>
<dbReference type="EC" id="3.5.4.33" evidence="7"/>
<dbReference type="PROSITE" id="PS51747">
    <property type="entry name" value="CYT_DCMP_DEAMINASES_2"/>
    <property type="match status" value="1"/>
</dbReference>
<keyword evidence="2 7" id="KW-0819">tRNA processing</keyword>
<keyword evidence="3 7" id="KW-0479">Metal-binding</keyword>
<feature type="active site" description="Proton donor" evidence="7">
    <location>
        <position position="51"/>
    </location>
</feature>
<evidence type="ECO:0000256" key="6">
    <source>
        <dbReference type="ARBA" id="ARBA00048045"/>
    </source>
</evidence>
<evidence type="ECO:0000256" key="2">
    <source>
        <dbReference type="ARBA" id="ARBA00022694"/>
    </source>
</evidence>
<evidence type="ECO:0000256" key="4">
    <source>
        <dbReference type="ARBA" id="ARBA00022801"/>
    </source>
</evidence>
<protein>
    <recommendedName>
        <fullName evidence="7">tRNA-specific adenosine deaminase</fullName>
        <ecNumber evidence="7">3.5.4.33</ecNumber>
    </recommendedName>
</protein>
<evidence type="ECO:0000259" key="8">
    <source>
        <dbReference type="PROSITE" id="PS51747"/>
    </source>
</evidence>
<dbReference type="Gene3D" id="3.40.140.10">
    <property type="entry name" value="Cytidine Deaminase, domain 2"/>
    <property type="match status" value="1"/>
</dbReference>
<dbReference type="Pfam" id="PF00383">
    <property type="entry name" value="dCMP_cyt_deam_1"/>
    <property type="match status" value="1"/>
</dbReference>
<dbReference type="InterPro" id="IPR016193">
    <property type="entry name" value="Cytidine_deaminase-like"/>
</dbReference>
<comment type="similarity">
    <text evidence="1">Belongs to the cytidine and deoxycytidylate deaminase family. ADAT2 subfamily.</text>
</comment>
<dbReference type="GO" id="GO:0002100">
    <property type="term" value="P:tRNA wobble adenosine to inosine editing"/>
    <property type="evidence" value="ECO:0007669"/>
    <property type="project" value="UniProtKB-UniRule"/>
</dbReference>
<dbReference type="Proteomes" id="UP000254777">
    <property type="component" value="Unassembled WGS sequence"/>
</dbReference>
<dbReference type="SUPFAM" id="SSF53927">
    <property type="entry name" value="Cytidine deaminase-like"/>
    <property type="match status" value="1"/>
</dbReference>
<evidence type="ECO:0000256" key="1">
    <source>
        <dbReference type="ARBA" id="ARBA00010669"/>
    </source>
</evidence>
<evidence type="ECO:0000256" key="7">
    <source>
        <dbReference type="HAMAP-Rule" id="MF_00972"/>
    </source>
</evidence>
<dbReference type="PROSITE" id="PS00903">
    <property type="entry name" value="CYT_DCMP_DEAMINASES_1"/>
    <property type="match status" value="1"/>
</dbReference>
<comment type="subunit">
    <text evidence="7">Homodimer.</text>
</comment>
<dbReference type="EMBL" id="UGTH01000001">
    <property type="protein sequence ID" value="SUB74966.1"/>
    <property type="molecule type" value="Genomic_DNA"/>
</dbReference>
<feature type="binding site" evidence="7">
    <location>
        <position position="49"/>
    </location>
    <ligand>
        <name>Zn(2+)</name>
        <dbReference type="ChEBI" id="CHEBI:29105"/>
        <note>catalytic</note>
    </ligand>
</feature>
<evidence type="ECO:0000256" key="3">
    <source>
        <dbReference type="ARBA" id="ARBA00022723"/>
    </source>
</evidence>
<dbReference type="InterPro" id="IPR016192">
    <property type="entry name" value="APOBEC/CMP_deaminase_Zn-bd"/>
</dbReference>
<evidence type="ECO:0000313" key="9">
    <source>
        <dbReference type="EMBL" id="SUB74966.1"/>
    </source>
</evidence>
<proteinExistence type="inferred from homology"/>
<dbReference type="InterPro" id="IPR028883">
    <property type="entry name" value="tRNA_aden_deaminase"/>
</dbReference>
<reference evidence="9 10" key="1">
    <citation type="submission" date="2018-06" db="EMBL/GenBank/DDBJ databases">
        <authorList>
            <consortium name="Pathogen Informatics"/>
            <person name="Doyle S."/>
        </authorList>
    </citation>
    <scope>NUCLEOTIDE SEQUENCE [LARGE SCALE GENOMIC DNA]</scope>
    <source>
        <strain evidence="9 10">NCTC11088</strain>
    </source>
</reference>